<name>A0ABS6F9E5_9FIRM</name>
<evidence type="ECO:0000313" key="1">
    <source>
        <dbReference type="EMBL" id="MBU5626261.1"/>
    </source>
</evidence>
<comment type="caution">
    <text evidence="1">The sequence shown here is derived from an EMBL/GenBank/DDBJ whole genome shotgun (WGS) entry which is preliminary data.</text>
</comment>
<gene>
    <name evidence="1" type="ORF">KQI82_04910</name>
</gene>
<proteinExistence type="predicted"/>
<dbReference type="EMBL" id="JAHLQN010000001">
    <property type="protein sequence ID" value="MBU5626261.1"/>
    <property type="molecule type" value="Genomic_DNA"/>
</dbReference>
<accession>A0ABS6F9E5</accession>
<evidence type="ECO:0000313" key="2">
    <source>
        <dbReference type="Proteomes" id="UP000787672"/>
    </source>
</evidence>
<dbReference type="RefSeq" id="WP_216631769.1">
    <property type="nucleotide sequence ID" value="NZ_JAHLQN010000001.1"/>
</dbReference>
<protein>
    <submittedName>
        <fullName evidence="1">Uncharacterized protein</fullName>
    </submittedName>
</protein>
<dbReference type="Proteomes" id="UP000787672">
    <property type="component" value="Unassembled WGS sequence"/>
</dbReference>
<sequence>MSDEILSLAKTLSGASEQESELLETLCAAAEDSLRTKLRQGITQQSCAAAYPCAAAMLAAASLLECRGGQGGFSSFTAGTVSVGGISATETGASADRLRREAWRLMEPYVNDEGFLFCGVRG</sequence>
<organism evidence="1 2">
    <name type="scientific">Dysosmobacter acutus</name>
    <dbReference type="NCBI Taxonomy" id="2841504"/>
    <lineage>
        <taxon>Bacteria</taxon>
        <taxon>Bacillati</taxon>
        <taxon>Bacillota</taxon>
        <taxon>Clostridia</taxon>
        <taxon>Eubacteriales</taxon>
        <taxon>Oscillospiraceae</taxon>
        <taxon>Dysosmobacter</taxon>
    </lineage>
</organism>
<keyword evidence="2" id="KW-1185">Reference proteome</keyword>
<reference evidence="1 2" key="1">
    <citation type="submission" date="2021-06" db="EMBL/GenBank/DDBJ databases">
        <authorList>
            <person name="Sun Q."/>
            <person name="Li D."/>
        </authorList>
    </citation>
    <scope>NUCLEOTIDE SEQUENCE [LARGE SCALE GENOMIC DNA]</scope>
    <source>
        <strain evidence="1 2">MSJ-2</strain>
    </source>
</reference>